<dbReference type="PANTHER" id="PTHR11963">
    <property type="entry name" value="LEUCINE AMINOPEPTIDASE-RELATED"/>
    <property type="match status" value="1"/>
</dbReference>
<keyword evidence="4" id="KW-0378">Hydrolase</keyword>
<dbReference type="Gene3D" id="3.40.630.10">
    <property type="entry name" value="Zn peptidases"/>
    <property type="match status" value="1"/>
</dbReference>
<accession>X1NH44</accession>
<dbReference type="GO" id="GO:0030145">
    <property type="term" value="F:manganese ion binding"/>
    <property type="evidence" value="ECO:0007669"/>
    <property type="project" value="InterPro"/>
</dbReference>
<name>X1NH44_9ZZZZ</name>
<dbReference type="Pfam" id="PF00883">
    <property type="entry name" value="Peptidase_M17"/>
    <property type="match status" value="1"/>
</dbReference>
<dbReference type="AlphaFoldDB" id="X1NH44"/>
<dbReference type="PRINTS" id="PR00481">
    <property type="entry name" value="LAMNOPPTDASE"/>
</dbReference>
<dbReference type="PANTHER" id="PTHR11963:SF23">
    <property type="entry name" value="CYTOSOL AMINOPEPTIDASE"/>
    <property type="match status" value="1"/>
</dbReference>
<comment type="similarity">
    <text evidence="1">Belongs to the peptidase M17 family.</text>
</comment>
<dbReference type="InterPro" id="IPR011356">
    <property type="entry name" value="Leucine_aapep/pepB"/>
</dbReference>
<evidence type="ECO:0000256" key="1">
    <source>
        <dbReference type="ARBA" id="ARBA00009528"/>
    </source>
</evidence>
<dbReference type="GO" id="GO:0070006">
    <property type="term" value="F:metalloaminopeptidase activity"/>
    <property type="evidence" value="ECO:0007669"/>
    <property type="project" value="InterPro"/>
</dbReference>
<feature type="domain" description="Cytosol aminopeptidase" evidence="5">
    <location>
        <begin position="182"/>
        <end position="189"/>
    </location>
</feature>
<protein>
    <recommendedName>
        <fullName evidence="5">Cytosol aminopeptidase domain-containing protein</fullName>
    </recommendedName>
</protein>
<evidence type="ECO:0000256" key="3">
    <source>
        <dbReference type="ARBA" id="ARBA00022670"/>
    </source>
</evidence>
<gene>
    <name evidence="6" type="ORF">S06H3_34380</name>
</gene>
<dbReference type="SUPFAM" id="SSF53187">
    <property type="entry name" value="Zn-dependent exopeptidases"/>
    <property type="match status" value="1"/>
</dbReference>
<evidence type="ECO:0000256" key="2">
    <source>
        <dbReference type="ARBA" id="ARBA00022438"/>
    </source>
</evidence>
<reference evidence="6" key="1">
    <citation type="journal article" date="2014" name="Front. Microbiol.">
        <title>High frequency of phylogenetically diverse reductive dehalogenase-homologous genes in deep subseafloor sedimentary metagenomes.</title>
        <authorList>
            <person name="Kawai M."/>
            <person name="Futagami T."/>
            <person name="Toyoda A."/>
            <person name="Takaki Y."/>
            <person name="Nishi S."/>
            <person name="Hori S."/>
            <person name="Arai W."/>
            <person name="Tsubouchi T."/>
            <person name="Morono Y."/>
            <person name="Uchiyama I."/>
            <person name="Ito T."/>
            <person name="Fujiyama A."/>
            <person name="Inagaki F."/>
            <person name="Takami H."/>
        </authorList>
    </citation>
    <scope>NUCLEOTIDE SEQUENCE</scope>
    <source>
        <strain evidence="6">Expedition CK06-06</strain>
    </source>
</reference>
<evidence type="ECO:0000259" key="5">
    <source>
        <dbReference type="PROSITE" id="PS00631"/>
    </source>
</evidence>
<proteinExistence type="inferred from homology"/>
<dbReference type="GO" id="GO:0005737">
    <property type="term" value="C:cytoplasm"/>
    <property type="evidence" value="ECO:0007669"/>
    <property type="project" value="InterPro"/>
</dbReference>
<dbReference type="InterPro" id="IPR000819">
    <property type="entry name" value="Peptidase_M17_C"/>
</dbReference>
<evidence type="ECO:0000256" key="4">
    <source>
        <dbReference type="ARBA" id="ARBA00022801"/>
    </source>
</evidence>
<dbReference type="PROSITE" id="PS00631">
    <property type="entry name" value="CYTOSOL_AP"/>
    <property type="match status" value="1"/>
</dbReference>
<organism evidence="6">
    <name type="scientific">marine sediment metagenome</name>
    <dbReference type="NCBI Taxonomy" id="412755"/>
    <lineage>
        <taxon>unclassified sequences</taxon>
        <taxon>metagenomes</taxon>
        <taxon>ecological metagenomes</taxon>
    </lineage>
</organism>
<keyword evidence="3" id="KW-0645">Protease</keyword>
<feature type="non-terminal residue" evidence="6">
    <location>
        <position position="274"/>
    </location>
</feature>
<evidence type="ECO:0000313" key="6">
    <source>
        <dbReference type="EMBL" id="GAI29506.1"/>
    </source>
</evidence>
<feature type="non-terminal residue" evidence="6">
    <location>
        <position position="1"/>
    </location>
</feature>
<comment type="caution">
    <text evidence="6">The sequence shown here is derived from an EMBL/GenBank/DDBJ whole genome shotgun (WGS) entry which is preliminary data.</text>
</comment>
<dbReference type="GO" id="GO:0006508">
    <property type="term" value="P:proteolysis"/>
    <property type="evidence" value="ECO:0007669"/>
    <property type="project" value="UniProtKB-KW"/>
</dbReference>
<dbReference type="EMBL" id="BARV01020633">
    <property type="protein sequence ID" value="GAI29506.1"/>
    <property type="molecule type" value="Genomic_DNA"/>
</dbReference>
<keyword evidence="2" id="KW-0031">Aminopeptidase</keyword>
<dbReference type="CDD" id="cd00433">
    <property type="entry name" value="Peptidase_M17"/>
    <property type="match status" value="1"/>
</dbReference>
<sequence>ELPRLEQGCYKGRVLAEATNLARDMVNEPANYMTPTHMAETAARLAESYGLELSLLEREQMQELGMGALLGVAQGSRQPPKFIVLRYKGGDSAETDVALVGKGITFDSGGISIKRPEKMDEMKGDMAGGAAIMAAMSAIAQLKPKINVMAVIPATENLPSDNALKPGDILIAIDGKTIEVVSTDAEGRLILADALGYAKKFGAKLIIDVATLTGACRVALGNICSGAFANNQELVDKVIAAGAEAGELIWQMPMYEQYKEQNKSDVADIKNIGD</sequence>